<keyword evidence="6" id="KW-0508">mRNA splicing</keyword>
<dbReference type="GeneID" id="17301647"/>
<name>L1JAG2_GUITC</name>
<evidence type="ECO:0000256" key="5">
    <source>
        <dbReference type="ARBA" id="ARBA00022664"/>
    </source>
</evidence>
<comment type="similarity">
    <text evidence="3">Belongs to the SDE2 family.</text>
</comment>
<evidence type="ECO:0000256" key="10">
    <source>
        <dbReference type="SAM" id="MobiDB-lite"/>
    </source>
</evidence>
<evidence type="ECO:0000256" key="4">
    <source>
        <dbReference type="ARBA" id="ARBA00022490"/>
    </source>
</evidence>
<accession>L1JAG2</accession>
<comment type="subcellular location">
    <subcellularLocation>
        <location evidence="2">Cytoplasm</location>
    </subcellularLocation>
    <subcellularLocation>
        <location evidence="1">Nucleus</location>
    </subcellularLocation>
</comment>
<evidence type="ECO:0000256" key="8">
    <source>
        <dbReference type="ARBA" id="ARBA00023306"/>
    </source>
</evidence>
<feature type="domain" description="SDE2/SF3A3 SAP" evidence="11">
    <location>
        <begin position="334"/>
        <end position="407"/>
    </location>
</feature>
<organism evidence="13">
    <name type="scientific">Guillardia theta (strain CCMP2712)</name>
    <name type="common">Cryptophyte</name>
    <dbReference type="NCBI Taxonomy" id="905079"/>
    <lineage>
        <taxon>Eukaryota</taxon>
        <taxon>Cryptophyceae</taxon>
        <taxon>Pyrenomonadales</taxon>
        <taxon>Geminigeraceae</taxon>
        <taxon>Guillardia</taxon>
    </lineage>
</organism>
<dbReference type="PANTHER" id="PTHR12786">
    <property type="entry name" value="SPLICING FACTOR SF3A-RELATED"/>
    <property type="match status" value="1"/>
</dbReference>
<dbReference type="InterPro" id="IPR053822">
    <property type="entry name" value="SDE2-like_dom"/>
</dbReference>
<dbReference type="GO" id="GO:0005737">
    <property type="term" value="C:cytoplasm"/>
    <property type="evidence" value="ECO:0007669"/>
    <property type="project" value="UniProtKB-SubCell"/>
</dbReference>
<evidence type="ECO:0000256" key="2">
    <source>
        <dbReference type="ARBA" id="ARBA00004496"/>
    </source>
</evidence>
<feature type="domain" description="SDE2-like" evidence="12">
    <location>
        <begin position="118"/>
        <end position="215"/>
    </location>
</feature>
<feature type="compositionally biased region" description="Basic and acidic residues" evidence="10">
    <location>
        <begin position="279"/>
        <end position="314"/>
    </location>
</feature>
<dbReference type="GO" id="GO:0005634">
    <property type="term" value="C:nucleus"/>
    <property type="evidence" value="ECO:0007669"/>
    <property type="project" value="UniProtKB-SubCell"/>
</dbReference>
<evidence type="ECO:0000256" key="1">
    <source>
        <dbReference type="ARBA" id="ARBA00004123"/>
    </source>
</evidence>
<dbReference type="EnsemblProtists" id="EKX45094">
    <property type="protein sequence ID" value="EKX45094"/>
    <property type="gene ID" value="GUITHDRAFT_139359"/>
</dbReference>
<dbReference type="OMA" id="CFWTGLE"/>
<evidence type="ECO:0000259" key="12">
    <source>
        <dbReference type="Pfam" id="PF22782"/>
    </source>
</evidence>
<feature type="region of interest" description="Disordered" evidence="10">
    <location>
        <begin position="253"/>
        <end position="353"/>
    </location>
</feature>
<reference evidence="13 15" key="1">
    <citation type="journal article" date="2012" name="Nature">
        <title>Algal genomes reveal evolutionary mosaicism and the fate of nucleomorphs.</title>
        <authorList>
            <consortium name="DOE Joint Genome Institute"/>
            <person name="Curtis B.A."/>
            <person name="Tanifuji G."/>
            <person name="Burki F."/>
            <person name="Gruber A."/>
            <person name="Irimia M."/>
            <person name="Maruyama S."/>
            <person name="Arias M.C."/>
            <person name="Ball S.G."/>
            <person name="Gile G.H."/>
            <person name="Hirakawa Y."/>
            <person name="Hopkins J.F."/>
            <person name="Kuo A."/>
            <person name="Rensing S.A."/>
            <person name="Schmutz J."/>
            <person name="Symeonidi A."/>
            <person name="Elias M."/>
            <person name="Eveleigh R.J."/>
            <person name="Herman E.K."/>
            <person name="Klute M.J."/>
            <person name="Nakayama T."/>
            <person name="Obornik M."/>
            <person name="Reyes-Prieto A."/>
            <person name="Armbrust E.V."/>
            <person name="Aves S.J."/>
            <person name="Beiko R.G."/>
            <person name="Coutinho P."/>
            <person name="Dacks J.B."/>
            <person name="Durnford D.G."/>
            <person name="Fast N.M."/>
            <person name="Green B.R."/>
            <person name="Grisdale C.J."/>
            <person name="Hempel F."/>
            <person name="Henrissat B."/>
            <person name="Hoppner M.P."/>
            <person name="Ishida K."/>
            <person name="Kim E."/>
            <person name="Koreny L."/>
            <person name="Kroth P.G."/>
            <person name="Liu Y."/>
            <person name="Malik S.B."/>
            <person name="Maier U.G."/>
            <person name="McRose D."/>
            <person name="Mock T."/>
            <person name="Neilson J.A."/>
            <person name="Onodera N.T."/>
            <person name="Poole A.M."/>
            <person name="Pritham E.J."/>
            <person name="Richards T.A."/>
            <person name="Rocap G."/>
            <person name="Roy S.W."/>
            <person name="Sarai C."/>
            <person name="Schaack S."/>
            <person name="Shirato S."/>
            <person name="Slamovits C.H."/>
            <person name="Spencer D.F."/>
            <person name="Suzuki S."/>
            <person name="Worden A.Z."/>
            <person name="Zauner S."/>
            <person name="Barry K."/>
            <person name="Bell C."/>
            <person name="Bharti A.K."/>
            <person name="Crow J.A."/>
            <person name="Grimwood J."/>
            <person name="Kramer R."/>
            <person name="Lindquist E."/>
            <person name="Lucas S."/>
            <person name="Salamov A."/>
            <person name="McFadden G.I."/>
            <person name="Lane C.E."/>
            <person name="Keeling P.J."/>
            <person name="Gray M.W."/>
            <person name="Grigoriev I.V."/>
            <person name="Archibald J.M."/>
        </authorList>
    </citation>
    <scope>NUCLEOTIDE SEQUENCE</scope>
    <source>
        <strain evidence="13 15">CCMP2712</strain>
    </source>
</reference>
<dbReference type="EMBL" id="JH993001">
    <property type="protein sequence ID" value="EKX45094.1"/>
    <property type="molecule type" value="Genomic_DNA"/>
</dbReference>
<sequence>MQLERRAGAIACGEDATDEATMSSHLARVVDMAEDEQEEMNAACKMVQVLVRNWTSKTLVTSMQVRDMQGLHLALEDLVGLPPDEQLVTISGIACLKDEQVASLKPWSMVEVRPRCLGGKGGFGAMLRGQASRPGMKKVQANTGAMRDLSGRRLRHVEQEAQLQEWAAEEEKRKEQIEKEKAAKRQKFAHNVHEEAVNYVAEAIVDRDMVTDAVKQGIFGEKNRKEVSSQEVPKAMMSAKKLDKIWNVDEFEDDDEEDGSADQIHPQGKAKQPTTAKEASAKVEKEDVAQAKKAEEGAQKEKAEKKSEAPEKPETSAAVANSKEQDEKAQSKETTEKPKEDGNAAQELEDIDIDKVPDQDTLLKYGADRLKFALAKRGLKCGGRPEERAQRLWSIKGVPPEKWPAKIKQGK</sequence>
<keyword evidence="4" id="KW-0963">Cytoplasm</keyword>
<evidence type="ECO:0000256" key="6">
    <source>
        <dbReference type="ARBA" id="ARBA00023187"/>
    </source>
</evidence>
<dbReference type="GO" id="GO:0008380">
    <property type="term" value="P:RNA splicing"/>
    <property type="evidence" value="ECO:0007669"/>
    <property type="project" value="UniProtKB-KW"/>
</dbReference>
<protein>
    <submittedName>
        <fullName evidence="13 14">Uncharacterized protein</fullName>
    </submittedName>
</protein>
<reference evidence="15" key="2">
    <citation type="submission" date="2012-11" db="EMBL/GenBank/DDBJ databases">
        <authorList>
            <person name="Kuo A."/>
            <person name="Curtis B.A."/>
            <person name="Tanifuji G."/>
            <person name="Burki F."/>
            <person name="Gruber A."/>
            <person name="Irimia M."/>
            <person name="Maruyama S."/>
            <person name="Arias M.C."/>
            <person name="Ball S.G."/>
            <person name="Gile G.H."/>
            <person name="Hirakawa Y."/>
            <person name="Hopkins J.F."/>
            <person name="Rensing S.A."/>
            <person name="Schmutz J."/>
            <person name="Symeonidi A."/>
            <person name="Elias M."/>
            <person name="Eveleigh R.J."/>
            <person name="Herman E.K."/>
            <person name="Klute M.J."/>
            <person name="Nakayama T."/>
            <person name="Obornik M."/>
            <person name="Reyes-Prieto A."/>
            <person name="Armbrust E.V."/>
            <person name="Aves S.J."/>
            <person name="Beiko R.G."/>
            <person name="Coutinho P."/>
            <person name="Dacks J.B."/>
            <person name="Durnford D.G."/>
            <person name="Fast N.M."/>
            <person name="Green B.R."/>
            <person name="Grisdale C."/>
            <person name="Hempe F."/>
            <person name="Henrissat B."/>
            <person name="Hoppner M.P."/>
            <person name="Ishida K.-I."/>
            <person name="Kim E."/>
            <person name="Koreny L."/>
            <person name="Kroth P.G."/>
            <person name="Liu Y."/>
            <person name="Malik S.-B."/>
            <person name="Maier U.G."/>
            <person name="McRose D."/>
            <person name="Mock T."/>
            <person name="Neilson J.A."/>
            <person name="Onodera N.T."/>
            <person name="Poole A.M."/>
            <person name="Pritham E.J."/>
            <person name="Richards T.A."/>
            <person name="Rocap G."/>
            <person name="Roy S.W."/>
            <person name="Sarai C."/>
            <person name="Schaack S."/>
            <person name="Shirato S."/>
            <person name="Slamovits C.H."/>
            <person name="Spencer D.F."/>
            <person name="Suzuki S."/>
            <person name="Worden A.Z."/>
            <person name="Zauner S."/>
            <person name="Barry K."/>
            <person name="Bell C."/>
            <person name="Bharti A.K."/>
            <person name="Crow J.A."/>
            <person name="Grimwood J."/>
            <person name="Kramer R."/>
            <person name="Lindquist E."/>
            <person name="Lucas S."/>
            <person name="Salamov A."/>
            <person name="McFadden G.I."/>
            <person name="Lane C.E."/>
            <person name="Keeling P.J."/>
            <person name="Gray M.W."/>
            <person name="Grigoriev I.V."/>
            <person name="Archibald J.M."/>
        </authorList>
    </citation>
    <scope>NUCLEOTIDE SEQUENCE</scope>
    <source>
        <strain evidence="15">CCMP2712</strain>
    </source>
</reference>
<evidence type="ECO:0000313" key="13">
    <source>
        <dbReference type="EMBL" id="EKX45094.1"/>
    </source>
</evidence>
<dbReference type="PANTHER" id="PTHR12786:SF1">
    <property type="entry name" value="SPLICING REGULATOR SDE2"/>
    <property type="match status" value="1"/>
</dbReference>
<keyword evidence="5" id="KW-0507">mRNA processing</keyword>
<gene>
    <name evidence="13" type="ORF">GUITHDRAFT_139359</name>
</gene>
<proteinExistence type="inferred from homology"/>
<reference evidence="14" key="3">
    <citation type="submission" date="2016-03" db="UniProtKB">
        <authorList>
            <consortium name="EnsemblProtists"/>
        </authorList>
    </citation>
    <scope>IDENTIFICATION</scope>
</reference>
<dbReference type="RefSeq" id="XP_005832074.1">
    <property type="nucleotide sequence ID" value="XM_005832017.1"/>
</dbReference>
<dbReference type="HOGENOM" id="CLU_042333_2_0_1"/>
<dbReference type="Proteomes" id="UP000011087">
    <property type="component" value="Unassembled WGS sequence"/>
</dbReference>
<dbReference type="Pfam" id="PF13297">
    <property type="entry name" value="SDE2_2C"/>
    <property type="match status" value="1"/>
</dbReference>
<evidence type="ECO:0000259" key="11">
    <source>
        <dbReference type="Pfam" id="PF13297"/>
    </source>
</evidence>
<keyword evidence="9" id="KW-0175">Coiled coil</keyword>
<evidence type="ECO:0000256" key="3">
    <source>
        <dbReference type="ARBA" id="ARBA00008726"/>
    </source>
</evidence>
<dbReference type="AlphaFoldDB" id="L1JAG2"/>
<evidence type="ECO:0000256" key="9">
    <source>
        <dbReference type="SAM" id="Coils"/>
    </source>
</evidence>
<evidence type="ECO:0000313" key="15">
    <source>
        <dbReference type="Proteomes" id="UP000011087"/>
    </source>
</evidence>
<dbReference type="PaxDb" id="55529-EKX45094"/>
<dbReference type="GO" id="GO:0006397">
    <property type="term" value="P:mRNA processing"/>
    <property type="evidence" value="ECO:0007669"/>
    <property type="project" value="UniProtKB-KW"/>
</dbReference>
<dbReference type="eggNOG" id="KOG2827">
    <property type="taxonomic scope" value="Eukaryota"/>
</dbReference>
<dbReference type="Pfam" id="PF22782">
    <property type="entry name" value="SDE2"/>
    <property type="match status" value="1"/>
</dbReference>
<dbReference type="InterPro" id="IPR051421">
    <property type="entry name" value="RNA_Proc_DNA_Dmg_Regulator"/>
</dbReference>
<dbReference type="STRING" id="905079.L1JAG2"/>
<feature type="coiled-coil region" evidence="9">
    <location>
        <begin position="154"/>
        <end position="187"/>
    </location>
</feature>
<feature type="compositionally biased region" description="Basic and acidic residues" evidence="10">
    <location>
        <begin position="323"/>
        <end position="342"/>
    </location>
</feature>
<keyword evidence="15" id="KW-1185">Reference proteome</keyword>
<dbReference type="KEGG" id="gtt:GUITHDRAFT_139359"/>
<dbReference type="InterPro" id="IPR025086">
    <property type="entry name" value="SDE2/SF3A3_SAP"/>
</dbReference>
<keyword evidence="7" id="KW-0539">Nucleus</keyword>
<evidence type="ECO:0000256" key="7">
    <source>
        <dbReference type="ARBA" id="ARBA00023242"/>
    </source>
</evidence>
<keyword evidence="8" id="KW-0131">Cell cycle</keyword>
<dbReference type="OrthoDB" id="547031at2759"/>
<evidence type="ECO:0000313" key="14">
    <source>
        <dbReference type="EnsemblProtists" id="EKX45094"/>
    </source>
</evidence>